<gene>
    <name evidence="1" type="ORF">hbim_06963</name>
</gene>
<reference evidence="1" key="1">
    <citation type="submission" date="2023-03" db="EMBL/GenBank/DDBJ databases">
        <title>Draft genome sequence of a Mycolicibacterium mageritense strain H4_3_1 isolated from a hybrid biological-inorganic system reactor.</title>
        <authorList>
            <person name="Feng X."/>
            <person name="Kazama D."/>
            <person name="Sato K."/>
            <person name="Kobayashi H."/>
        </authorList>
    </citation>
    <scope>NUCLEOTIDE SEQUENCE</scope>
    <source>
        <strain evidence="1">H4_3_1</strain>
    </source>
</reference>
<name>A0AAI8U2U4_MYCME</name>
<dbReference type="RefSeq" id="WP_286212618.1">
    <property type="nucleotide sequence ID" value="NZ_AP027452.1"/>
</dbReference>
<protein>
    <submittedName>
        <fullName evidence="1">Uncharacterized protein</fullName>
    </submittedName>
</protein>
<sequence>MAFDLRDRSHQFKDELSDFLNATVCQGVRLNCMVFKTAGYTVVGYKNDRHNPRGAAFPLKINRDPKFYLSLSIRLHPDPRGGDFLMVHSSAMILRTGPEITDGNMLLHYDYERDKPDDYPEAHLQICATSEEWEKTGVRLDGNQRLLPKLHLPVGGRRFRPTLEDIVEFLIVEKLVESREGWKQAVKAGRDRFREKQLRAAIRNTPEVALDQLRKDGHID</sequence>
<evidence type="ECO:0000313" key="2">
    <source>
        <dbReference type="Proteomes" id="UP001241092"/>
    </source>
</evidence>
<organism evidence="1 2">
    <name type="scientific">Mycolicibacterium mageritense</name>
    <name type="common">Mycobacterium mageritense</name>
    <dbReference type="NCBI Taxonomy" id="53462"/>
    <lineage>
        <taxon>Bacteria</taxon>
        <taxon>Bacillati</taxon>
        <taxon>Actinomycetota</taxon>
        <taxon>Actinomycetes</taxon>
        <taxon>Mycobacteriales</taxon>
        <taxon>Mycobacteriaceae</taxon>
        <taxon>Mycolicibacterium</taxon>
    </lineage>
</organism>
<dbReference type="EMBL" id="AP027452">
    <property type="protein sequence ID" value="BDY32991.1"/>
    <property type="molecule type" value="Genomic_DNA"/>
</dbReference>
<proteinExistence type="predicted"/>
<accession>A0AAI8U2U4</accession>
<dbReference type="Proteomes" id="UP001241092">
    <property type="component" value="Chromosome"/>
</dbReference>
<dbReference type="AlphaFoldDB" id="A0AAI8U2U4"/>
<evidence type="ECO:0000313" key="1">
    <source>
        <dbReference type="EMBL" id="BDY32991.1"/>
    </source>
</evidence>